<keyword evidence="5 8" id="KW-0573">Peptidoglycan synthesis</keyword>
<dbReference type="PANTHER" id="PTHR47019">
    <property type="entry name" value="LIPID II FLIPPASE MURJ"/>
    <property type="match status" value="1"/>
</dbReference>
<comment type="subcellular location">
    <subcellularLocation>
        <location evidence="1 8">Cell membrane</location>
        <topology evidence="1 8">Multi-pass membrane protein</topology>
    </subcellularLocation>
</comment>
<dbReference type="GO" id="GO:0008360">
    <property type="term" value="P:regulation of cell shape"/>
    <property type="evidence" value="ECO:0007669"/>
    <property type="project" value="UniProtKB-UniRule"/>
</dbReference>
<keyword evidence="6 8" id="KW-1133">Transmembrane helix</keyword>
<organism evidence="10 11">
    <name type="scientific">Candidatus Chromulinivorax destructor</name>
    <dbReference type="NCBI Taxonomy" id="2066483"/>
    <lineage>
        <taxon>Bacteria</taxon>
        <taxon>Candidatus Babelota</taxon>
        <taxon>Candidatus Babeliae</taxon>
        <taxon>Candidatus Babeliales</taxon>
        <taxon>Candidatus Chromulinivoraceae</taxon>
        <taxon>Candidatus Chromulinivorax</taxon>
    </lineage>
</organism>
<evidence type="ECO:0000256" key="8">
    <source>
        <dbReference type="HAMAP-Rule" id="MF_02078"/>
    </source>
</evidence>
<evidence type="ECO:0000256" key="3">
    <source>
        <dbReference type="ARBA" id="ARBA00022692"/>
    </source>
</evidence>
<keyword evidence="3 8" id="KW-0812">Transmembrane</keyword>
<keyword evidence="8 9" id="KW-0961">Cell wall biogenesis/degradation</keyword>
<gene>
    <name evidence="10" type="primary">mviN</name>
    <name evidence="8" type="synonym">murJ</name>
    <name evidence="10" type="ORF">C0J27_03165</name>
</gene>
<comment type="similarity">
    <text evidence="8 9">Belongs to the MurJ/MviN family.</text>
</comment>
<feature type="transmembrane region" description="Helical" evidence="8">
    <location>
        <begin position="133"/>
        <end position="153"/>
    </location>
</feature>
<feature type="transmembrane region" description="Helical" evidence="8">
    <location>
        <begin position="492"/>
        <end position="517"/>
    </location>
</feature>
<feature type="transmembrane region" description="Helical" evidence="8">
    <location>
        <begin position="31"/>
        <end position="53"/>
    </location>
</feature>
<dbReference type="GO" id="GO:0005886">
    <property type="term" value="C:plasma membrane"/>
    <property type="evidence" value="ECO:0007669"/>
    <property type="project" value="UniProtKB-SubCell"/>
</dbReference>
<dbReference type="EMBL" id="CP025544">
    <property type="protein sequence ID" value="AXK60730.1"/>
    <property type="molecule type" value="Genomic_DNA"/>
</dbReference>
<dbReference type="KEGG" id="cdes:C0J27_03165"/>
<dbReference type="UniPathway" id="UPA00219"/>
<feature type="transmembrane region" description="Helical" evidence="8">
    <location>
        <begin position="195"/>
        <end position="215"/>
    </location>
</feature>
<feature type="transmembrane region" description="Helical" evidence="8">
    <location>
        <begin position="373"/>
        <end position="397"/>
    </location>
</feature>
<evidence type="ECO:0000313" key="10">
    <source>
        <dbReference type="EMBL" id="AXK60730.1"/>
    </source>
</evidence>
<feature type="transmembrane region" description="Helical" evidence="8">
    <location>
        <begin position="227"/>
        <end position="251"/>
    </location>
</feature>
<keyword evidence="4 8" id="KW-0133">Cell shape</keyword>
<dbReference type="PRINTS" id="PR01806">
    <property type="entry name" value="VIRFACTRMVIN"/>
</dbReference>
<evidence type="ECO:0000256" key="5">
    <source>
        <dbReference type="ARBA" id="ARBA00022984"/>
    </source>
</evidence>
<keyword evidence="8 9" id="KW-0813">Transport</keyword>
<feature type="transmembrane region" description="Helical" evidence="8">
    <location>
        <begin position="409"/>
        <end position="433"/>
    </location>
</feature>
<evidence type="ECO:0000256" key="7">
    <source>
        <dbReference type="ARBA" id="ARBA00023136"/>
    </source>
</evidence>
<feature type="transmembrane region" description="Helical" evidence="8">
    <location>
        <begin position="160"/>
        <end position="183"/>
    </location>
</feature>
<dbReference type="GO" id="GO:0071555">
    <property type="term" value="P:cell wall organization"/>
    <property type="evidence" value="ECO:0007669"/>
    <property type="project" value="UniProtKB-UniRule"/>
</dbReference>
<dbReference type="Proteomes" id="UP000254834">
    <property type="component" value="Chromosome"/>
</dbReference>
<dbReference type="AlphaFoldDB" id="A0A345ZBR3"/>
<protein>
    <recommendedName>
        <fullName evidence="8">Probable lipid II flippase MurJ</fullName>
    </recommendedName>
</protein>
<evidence type="ECO:0000256" key="2">
    <source>
        <dbReference type="ARBA" id="ARBA00022475"/>
    </source>
</evidence>
<feature type="transmembrane region" description="Helical" evidence="8">
    <location>
        <begin position="305"/>
        <end position="327"/>
    </location>
</feature>
<dbReference type="GO" id="GO:0015648">
    <property type="term" value="F:lipid-linked peptidoglycan transporter activity"/>
    <property type="evidence" value="ECO:0007669"/>
    <property type="project" value="UniProtKB-UniRule"/>
</dbReference>
<dbReference type="InterPro" id="IPR004268">
    <property type="entry name" value="MurJ"/>
</dbReference>
<dbReference type="Pfam" id="PF03023">
    <property type="entry name" value="MurJ"/>
    <property type="match status" value="1"/>
</dbReference>
<feature type="transmembrane region" description="Helical" evidence="8">
    <location>
        <begin position="271"/>
        <end position="293"/>
    </location>
</feature>
<comment type="function">
    <text evidence="8 9">Involved in peptidoglycan biosynthesis. Transports lipid-linked peptidoglycan precursors from the inner to the outer leaflet of the cytoplasmic membrane.</text>
</comment>
<reference evidence="10 11" key="1">
    <citation type="submission" date="2017-12" db="EMBL/GenBank/DDBJ databases">
        <title>Chromulinavorax destructans is a abundant pathogen of dominant heterotrophic picoflagllates.</title>
        <authorList>
            <person name="Deeg C.M."/>
            <person name="Zimmer M."/>
            <person name="Suttle C.A."/>
        </authorList>
    </citation>
    <scope>NUCLEOTIDE SEQUENCE [LARGE SCALE GENOMIC DNA]</scope>
    <source>
        <strain evidence="10 11">SeV1</strain>
    </source>
</reference>
<evidence type="ECO:0000313" key="11">
    <source>
        <dbReference type="Proteomes" id="UP000254834"/>
    </source>
</evidence>
<evidence type="ECO:0000256" key="4">
    <source>
        <dbReference type="ARBA" id="ARBA00022960"/>
    </source>
</evidence>
<dbReference type="GO" id="GO:0034204">
    <property type="term" value="P:lipid translocation"/>
    <property type="evidence" value="ECO:0007669"/>
    <property type="project" value="TreeGrafter"/>
</dbReference>
<dbReference type="InterPro" id="IPR051050">
    <property type="entry name" value="Lipid_II_flippase_MurJ/MviN"/>
</dbReference>
<feature type="transmembrane region" description="Helical" evidence="8">
    <location>
        <begin position="347"/>
        <end position="366"/>
    </location>
</feature>
<evidence type="ECO:0000256" key="6">
    <source>
        <dbReference type="ARBA" id="ARBA00022989"/>
    </source>
</evidence>
<dbReference type="PIRSF" id="PIRSF002869">
    <property type="entry name" value="MviN"/>
    <property type="match status" value="1"/>
</dbReference>
<feature type="transmembrane region" description="Helical" evidence="8">
    <location>
        <begin position="453"/>
        <end position="472"/>
    </location>
</feature>
<evidence type="ECO:0000256" key="9">
    <source>
        <dbReference type="PIRNR" id="PIRNR002869"/>
    </source>
</evidence>
<proteinExistence type="inferred from homology"/>
<dbReference type="GO" id="GO:0009252">
    <property type="term" value="P:peptidoglycan biosynthetic process"/>
    <property type="evidence" value="ECO:0007669"/>
    <property type="project" value="UniProtKB-UniRule"/>
</dbReference>
<comment type="pathway">
    <text evidence="8">Cell wall biogenesis; peptidoglycan biosynthesis.</text>
</comment>
<feature type="transmembrane region" description="Helical" evidence="8">
    <location>
        <begin position="88"/>
        <end position="113"/>
    </location>
</feature>
<accession>A0A345ZBR3</accession>
<dbReference type="HAMAP" id="MF_02078">
    <property type="entry name" value="MurJ_MviN"/>
    <property type="match status" value="1"/>
</dbReference>
<dbReference type="PANTHER" id="PTHR47019:SF1">
    <property type="entry name" value="LIPID II FLIPPASE MURJ"/>
    <property type="match status" value="1"/>
</dbReference>
<dbReference type="OrthoDB" id="9804143at2"/>
<dbReference type="NCBIfam" id="TIGR01695">
    <property type="entry name" value="murJ_mviN"/>
    <property type="match status" value="1"/>
</dbReference>
<keyword evidence="2 8" id="KW-1003">Cell membrane</keyword>
<keyword evidence="11" id="KW-1185">Reference proteome</keyword>
<evidence type="ECO:0000256" key="1">
    <source>
        <dbReference type="ARBA" id="ARBA00004651"/>
    </source>
</evidence>
<sequence length="530" mass="59098">MVEMSRSIIKKTLGIGSSTLLSRFFAYIREILLIQFLGVGAISDAFFIALRVPNSLRKVFAEGALSSVLVPSFIHAEQKYGKQEVNKLLTVSFLMIEALITCLIAVICYYAPFFVHQMAPGASAQSLHASVQFLRILAPFILLLSSSSVLAAALQASHRFLLPGLAPVILNCLYVVALSFGLYFSWSVDALCWSWVVAAFLNLLLHLWVCMLYKFEFRLPGAIAWKGFLQVMLQLFPCIVSVGIGEVNFWIDSAFASYLQSGTLSLIRTAYQLVNIPLGVIATSLSIVLLPYFSKIGNSKKELGAYLAEAIKFVIWMIVPVTFIMMISSREIFETMFLSSKFTMEHVFQAQSNMNAYLVGLLFFALEKILLNAFYALQSTGIATGVAIATIALNFFMNRMLIGVYGGMGLALATSLSAGVRVALFIAILAYYFKVDFHTKDLMKMIRNYCVQLLALGSVFYSAVYTISRFIAQYSFSHDLNFGFFHVVMDTHFFLHGFGFWSWFGPLSLLFFAGIYATRKAFGVSFSYLE</sequence>
<keyword evidence="7 8" id="KW-0472">Membrane</keyword>
<name>A0A345ZBR3_9BACT</name>